<proteinExistence type="predicted"/>
<dbReference type="PANTHER" id="PTHR32108:SF9">
    <property type="entry name" value="REVERSE TRANSCRIPTASE RNASE H-LIKE DOMAIN-CONTAINING PROTEIN"/>
    <property type="match status" value="1"/>
</dbReference>
<evidence type="ECO:0000256" key="1">
    <source>
        <dbReference type="SAM" id="MobiDB-lite"/>
    </source>
</evidence>
<name>A0A371HU89_MUCPR</name>
<keyword evidence="3" id="KW-1185">Reference proteome</keyword>
<evidence type="ECO:0000313" key="2">
    <source>
        <dbReference type="EMBL" id="RDY06349.1"/>
    </source>
</evidence>
<dbReference type="OrthoDB" id="1724165at2759"/>
<accession>A0A371HU89</accession>
<dbReference type="AlphaFoldDB" id="A0A371HU89"/>
<organism evidence="2 3">
    <name type="scientific">Mucuna pruriens</name>
    <name type="common">Velvet bean</name>
    <name type="synonym">Dolichos pruriens</name>
    <dbReference type="NCBI Taxonomy" id="157652"/>
    <lineage>
        <taxon>Eukaryota</taxon>
        <taxon>Viridiplantae</taxon>
        <taxon>Streptophyta</taxon>
        <taxon>Embryophyta</taxon>
        <taxon>Tracheophyta</taxon>
        <taxon>Spermatophyta</taxon>
        <taxon>Magnoliopsida</taxon>
        <taxon>eudicotyledons</taxon>
        <taxon>Gunneridae</taxon>
        <taxon>Pentapetalae</taxon>
        <taxon>rosids</taxon>
        <taxon>fabids</taxon>
        <taxon>Fabales</taxon>
        <taxon>Fabaceae</taxon>
        <taxon>Papilionoideae</taxon>
        <taxon>50 kb inversion clade</taxon>
        <taxon>NPAAA clade</taxon>
        <taxon>indigoferoid/millettioid clade</taxon>
        <taxon>Phaseoleae</taxon>
        <taxon>Mucuna</taxon>
    </lineage>
</organism>
<gene>
    <name evidence="2" type="ORF">CR513_09667</name>
</gene>
<comment type="caution">
    <text evidence="2">The sequence shown here is derived from an EMBL/GenBank/DDBJ whole genome shotgun (WGS) entry which is preliminary data.</text>
</comment>
<dbReference type="EMBL" id="QJKJ01001701">
    <property type="protein sequence ID" value="RDY06349.1"/>
    <property type="molecule type" value="Genomic_DNA"/>
</dbReference>
<sequence length="218" mass="23681">MVSMFIETLSSPFYDKAVGSVASNFGDLVTVGERIESGLKRGRIASNPTNSARKTVHERRKGEANAVTIDPSKPYSPGGSSSSPPITLNSPGMRVSTNPSNPNKGEAANPSNIQNHRPSQLRRTFTPIPMTYTALFHQLLQKHMITTTSAKPLEPPYPSGYDPNAKCEYHNHGKLLGSKTQSVGPPGRRVAQFQGGWAKREHKPSSSSWGNIYQHLGS</sequence>
<feature type="compositionally biased region" description="Low complexity" evidence="1">
    <location>
        <begin position="71"/>
        <end position="85"/>
    </location>
</feature>
<protein>
    <submittedName>
        <fullName evidence="2">Uncharacterized protein</fullName>
    </submittedName>
</protein>
<feature type="compositionally biased region" description="Polar residues" evidence="1">
    <location>
        <begin position="86"/>
        <end position="118"/>
    </location>
</feature>
<feature type="region of interest" description="Disordered" evidence="1">
    <location>
        <begin position="40"/>
        <end position="118"/>
    </location>
</feature>
<feature type="non-terminal residue" evidence="2">
    <location>
        <position position="1"/>
    </location>
</feature>
<feature type="compositionally biased region" description="Polar residues" evidence="1">
    <location>
        <begin position="205"/>
        <end position="218"/>
    </location>
</feature>
<reference evidence="2" key="1">
    <citation type="submission" date="2018-05" db="EMBL/GenBank/DDBJ databases">
        <title>Draft genome of Mucuna pruriens seed.</title>
        <authorList>
            <person name="Nnadi N.E."/>
            <person name="Vos R."/>
            <person name="Hasami M.H."/>
            <person name="Devisetty U.K."/>
            <person name="Aguiy J.C."/>
        </authorList>
    </citation>
    <scope>NUCLEOTIDE SEQUENCE [LARGE SCALE GENOMIC DNA]</scope>
    <source>
        <strain evidence="2">JCA_2017</strain>
    </source>
</reference>
<feature type="region of interest" description="Disordered" evidence="1">
    <location>
        <begin position="194"/>
        <end position="218"/>
    </location>
</feature>
<dbReference type="Proteomes" id="UP000257109">
    <property type="component" value="Unassembled WGS sequence"/>
</dbReference>
<evidence type="ECO:0000313" key="3">
    <source>
        <dbReference type="Proteomes" id="UP000257109"/>
    </source>
</evidence>
<dbReference type="PANTHER" id="PTHR32108">
    <property type="entry name" value="DNA-DIRECTED RNA POLYMERASE SUBUNIT ALPHA"/>
    <property type="match status" value="1"/>
</dbReference>